<protein>
    <submittedName>
        <fullName evidence="2">Uncharacterized protein</fullName>
    </submittedName>
</protein>
<evidence type="ECO:0000256" key="1">
    <source>
        <dbReference type="SAM" id="SignalP"/>
    </source>
</evidence>
<evidence type="ECO:0000313" key="2">
    <source>
        <dbReference type="EMBL" id="TIB31086.1"/>
    </source>
</evidence>
<dbReference type="EMBL" id="SPOI01000240">
    <property type="protein sequence ID" value="TIB31086.1"/>
    <property type="molecule type" value="Genomic_DNA"/>
</dbReference>
<accession>A0A4T0IMQ0</accession>
<evidence type="ECO:0000313" key="3">
    <source>
        <dbReference type="Proteomes" id="UP000310689"/>
    </source>
</evidence>
<feature type="signal peptide" evidence="1">
    <location>
        <begin position="1"/>
        <end position="20"/>
    </location>
</feature>
<sequence length="123" mass="14408">MKFPVTLVLLVAVLCCLVEAAKRGGYNRGIFDKKGMMQKRAILGKKEFGKRYILDKSEYVKRGGLTDILDKRDIYRRQENNYDFDELTDMKRGILSRQDNDDLEELSAIKREILKRQDDETLE</sequence>
<dbReference type="Proteomes" id="UP000310689">
    <property type="component" value="Unassembled WGS sequence"/>
</dbReference>
<organism evidence="2 3">
    <name type="scientific">Wallemia ichthyophaga</name>
    <dbReference type="NCBI Taxonomy" id="245174"/>
    <lineage>
        <taxon>Eukaryota</taxon>
        <taxon>Fungi</taxon>
        <taxon>Dikarya</taxon>
        <taxon>Basidiomycota</taxon>
        <taxon>Wallemiomycotina</taxon>
        <taxon>Wallemiomycetes</taxon>
        <taxon>Wallemiales</taxon>
        <taxon>Wallemiaceae</taxon>
        <taxon>Wallemia</taxon>
    </lineage>
</organism>
<dbReference type="AlphaFoldDB" id="A0A4T0IMQ0"/>
<proteinExistence type="predicted"/>
<feature type="chain" id="PRO_5020734030" evidence="1">
    <location>
        <begin position="21"/>
        <end position="123"/>
    </location>
</feature>
<keyword evidence="1" id="KW-0732">Signal</keyword>
<gene>
    <name evidence="2" type="ORF">E3P86_03389</name>
</gene>
<reference evidence="2 3" key="1">
    <citation type="submission" date="2019-03" db="EMBL/GenBank/DDBJ databases">
        <title>Sequencing 23 genomes of Wallemia ichthyophaga.</title>
        <authorList>
            <person name="Gostincar C."/>
        </authorList>
    </citation>
    <scope>NUCLEOTIDE SEQUENCE [LARGE SCALE GENOMIC DNA]</scope>
    <source>
        <strain evidence="2 3">EXF-6200</strain>
    </source>
</reference>
<comment type="caution">
    <text evidence="2">The sequence shown here is derived from an EMBL/GenBank/DDBJ whole genome shotgun (WGS) entry which is preliminary data.</text>
</comment>
<name>A0A4T0IMQ0_WALIC</name>